<feature type="region of interest" description="Disordered" evidence="1">
    <location>
        <begin position="97"/>
        <end position="136"/>
    </location>
</feature>
<comment type="caution">
    <text evidence="2">The sequence shown here is derived from an EMBL/GenBank/DDBJ whole genome shotgun (WGS) entry which is preliminary data.</text>
</comment>
<dbReference type="AlphaFoldDB" id="A0A176W1C4"/>
<dbReference type="PANTHER" id="PTHR36075:SF1">
    <property type="entry name" value="OS03G0595200 PROTEIN"/>
    <property type="match status" value="1"/>
</dbReference>
<dbReference type="EMBL" id="LVLJ01002188">
    <property type="protein sequence ID" value="OAE26413.1"/>
    <property type="molecule type" value="Genomic_DNA"/>
</dbReference>
<gene>
    <name evidence="2" type="ORF">AXG93_131s1230</name>
</gene>
<proteinExistence type="predicted"/>
<reference evidence="2" key="1">
    <citation type="submission" date="2016-03" db="EMBL/GenBank/DDBJ databases">
        <title>Mechanisms controlling the formation of the plant cell surface in tip-growing cells are functionally conserved among land plants.</title>
        <authorList>
            <person name="Honkanen S."/>
            <person name="Jones V.A."/>
            <person name="Morieri G."/>
            <person name="Champion C."/>
            <person name="Hetherington A.J."/>
            <person name="Kelly S."/>
            <person name="Saint-Marcoux D."/>
            <person name="Proust H."/>
            <person name="Prescott H."/>
            <person name="Dolan L."/>
        </authorList>
    </citation>
    <scope>NUCLEOTIDE SEQUENCE [LARGE SCALE GENOMIC DNA]</scope>
    <source>
        <tissue evidence="2">Whole gametophyte</tissue>
    </source>
</reference>
<name>A0A176W1C4_MARPO</name>
<dbReference type="Proteomes" id="UP000077202">
    <property type="component" value="Unassembled WGS sequence"/>
</dbReference>
<dbReference type="PANTHER" id="PTHR36075">
    <property type="entry name" value="BNAA10G09820D PROTEIN"/>
    <property type="match status" value="1"/>
</dbReference>
<feature type="compositionally biased region" description="Basic and acidic residues" evidence="1">
    <location>
        <begin position="123"/>
        <end position="136"/>
    </location>
</feature>
<evidence type="ECO:0000256" key="1">
    <source>
        <dbReference type="SAM" id="MobiDB-lite"/>
    </source>
</evidence>
<protein>
    <submittedName>
        <fullName evidence="2">Uncharacterized protein</fullName>
    </submittedName>
</protein>
<evidence type="ECO:0000313" key="3">
    <source>
        <dbReference type="Proteomes" id="UP000077202"/>
    </source>
</evidence>
<organism evidence="2 3">
    <name type="scientific">Marchantia polymorpha subsp. ruderalis</name>
    <dbReference type="NCBI Taxonomy" id="1480154"/>
    <lineage>
        <taxon>Eukaryota</taxon>
        <taxon>Viridiplantae</taxon>
        <taxon>Streptophyta</taxon>
        <taxon>Embryophyta</taxon>
        <taxon>Marchantiophyta</taxon>
        <taxon>Marchantiopsida</taxon>
        <taxon>Marchantiidae</taxon>
        <taxon>Marchantiales</taxon>
        <taxon>Marchantiaceae</taxon>
        <taxon>Marchantia</taxon>
    </lineage>
</organism>
<feature type="compositionally biased region" description="Basic and acidic residues" evidence="1">
    <location>
        <begin position="38"/>
        <end position="49"/>
    </location>
</feature>
<feature type="region of interest" description="Disordered" evidence="1">
    <location>
        <begin position="21"/>
        <end position="49"/>
    </location>
</feature>
<keyword evidence="3" id="KW-1185">Reference proteome</keyword>
<evidence type="ECO:0000313" key="2">
    <source>
        <dbReference type="EMBL" id="OAE26413.1"/>
    </source>
</evidence>
<accession>A0A176W1C4</accession>
<sequence>MYIGTSLSADKRVTSTALKGDADGFEIPSLNTGKPAAGRKEKSESDKSTRPSFEKIECCSLMLGSAYFSYVCTGDYFFFLPQCHLLDTVKTKPETIYLGPHGAPPKGQEATSPSNRKQRLKQKLKDAEKKGTPLGRENKVEVLRDLIGSKTGVSSPRAASEGWLEPFCHENQFERAKRPA</sequence>